<proteinExistence type="inferred from homology"/>
<dbReference type="PANTHER" id="PTHR42877:SF8">
    <property type="entry name" value="MONOOXYGENASE"/>
    <property type="match status" value="1"/>
</dbReference>
<evidence type="ECO:0000313" key="3">
    <source>
        <dbReference type="Proteomes" id="UP000799291"/>
    </source>
</evidence>
<keyword evidence="3" id="KW-1185">Reference proteome</keyword>
<name>A0A6G1IF43_9PLEO</name>
<dbReference type="SUPFAM" id="SSF51905">
    <property type="entry name" value="FAD/NAD(P)-binding domain"/>
    <property type="match status" value="1"/>
</dbReference>
<protein>
    <submittedName>
        <fullName evidence="2">Monooxygenase</fullName>
    </submittedName>
</protein>
<dbReference type="AlphaFoldDB" id="A0A6G1IF43"/>
<dbReference type="GO" id="GO:0004497">
    <property type="term" value="F:monooxygenase activity"/>
    <property type="evidence" value="ECO:0007669"/>
    <property type="project" value="UniProtKB-KW"/>
</dbReference>
<keyword evidence="2" id="KW-0560">Oxidoreductase</keyword>
<dbReference type="Pfam" id="PF13450">
    <property type="entry name" value="NAD_binding_8"/>
    <property type="match status" value="1"/>
</dbReference>
<dbReference type="EMBL" id="MU005629">
    <property type="protein sequence ID" value="KAF2676844.1"/>
    <property type="molecule type" value="Genomic_DNA"/>
</dbReference>
<comment type="similarity">
    <text evidence="1">Belongs to the FAD-binding monooxygenase family.</text>
</comment>
<dbReference type="OrthoDB" id="74360at2759"/>
<evidence type="ECO:0000256" key="1">
    <source>
        <dbReference type="ARBA" id="ARBA00010139"/>
    </source>
</evidence>
<dbReference type="InterPro" id="IPR036188">
    <property type="entry name" value="FAD/NAD-bd_sf"/>
</dbReference>
<keyword evidence="2" id="KW-0503">Monooxygenase</keyword>
<dbReference type="Proteomes" id="UP000799291">
    <property type="component" value="Unassembled WGS sequence"/>
</dbReference>
<dbReference type="InterPro" id="IPR051209">
    <property type="entry name" value="FAD-bind_Monooxygenase_sf"/>
</dbReference>
<dbReference type="Gene3D" id="3.50.50.60">
    <property type="entry name" value="FAD/NAD(P)-binding domain"/>
    <property type="match status" value="2"/>
</dbReference>
<reference evidence="2" key="1">
    <citation type="journal article" date="2020" name="Stud. Mycol.">
        <title>101 Dothideomycetes genomes: a test case for predicting lifestyles and emergence of pathogens.</title>
        <authorList>
            <person name="Haridas S."/>
            <person name="Albert R."/>
            <person name="Binder M."/>
            <person name="Bloem J."/>
            <person name="Labutti K."/>
            <person name="Salamov A."/>
            <person name="Andreopoulos B."/>
            <person name="Baker S."/>
            <person name="Barry K."/>
            <person name="Bills G."/>
            <person name="Bluhm B."/>
            <person name="Cannon C."/>
            <person name="Castanera R."/>
            <person name="Culley D."/>
            <person name="Daum C."/>
            <person name="Ezra D."/>
            <person name="Gonzalez J."/>
            <person name="Henrissat B."/>
            <person name="Kuo A."/>
            <person name="Liang C."/>
            <person name="Lipzen A."/>
            <person name="Lutzoni F."/>
            <person name="Magnuson J."/>
            <person name="Mondo S."/>
            <person name="Nolan M."/>
            <person name="Ohm R."/>
            <person name="Pangilinan J."/>
            <person name="Park H.-J."/>
            <person name="Ramirez L."/>
            <person name="Alfaro M."/>
            <person name="Sun H."/>
            <person name="Tritt A."/>
            <person name="Yoshinaga Y."/>
            <person name="Zwiers L.-H."/>
            <person name="Turgeon B."/>
            <person name="Goodwin S."/>
            <person name="Spatafora J."/>
            <person name="Crous P."/>
            <person name="Grigoriev I."/>
        </authorList>
    </citation>
    <scope>NUCLEOTIDE SEQUENCE</scope>
    <source>
        <strain evidence="2">CBS 122367</strain>
    </source>
</reference>
<sequence>MDGKPIHSERHMRVVCVGAGASGLCLAYKLQRSFQNFSLTIYEKNADVGGVWFQNRYPGCECDYEAHNYTYSWEPNPDWPQVYASAKEIRGYFGGFASKYGLYRYCKFNHRVLAADWAETQGVWKLTVRDSDAETMTEEFDIFVNATGILSTCKWPDIPHLDKFQGAKMHSGAWDESIDLAGKRVCLVGNGSSGQQILKAIQPIVGHLTVIIRQPTWLFGPFGEAQRVYSPEELERHKADSKFLTSKRKQFEGRVNSYFGICLKDSPQQAQMRVLLTEVIRQKLLETNSETLDASVVVPGYAVGCRRPTPGVGYIEALASPNVSVVTGEVTKVTKTGVVDNNNIEHAADILIFATGFDASHRPPFPVHGSGGKNLQELWRERATAYLALAAPDMPNYFVFSGPNNPYASGSYLVTIEAQADYMLKMCDRWQTENILSFAPKKEVVQELQEQIDTMLARTIWSDSCSSWYKPHGRDTPASLWPGSGLHYMEAISTVRTEDYDFQYQGNRFGWLGNGVSQVESDPDCDPAFYVREKDDSEMIGKRNRRRILAAGERPEAQFLDSFGPREELK</sequence>
<organism evidence="2 3">
    <name type="scientific">Lentithecium fluviatile CBS 122367</name>
    <dbReference type="NCBI Taxonomy" id="1168545"/>
    <lineage>
        <taxon>Eukaryota</taxon>
        <taxon>Fungi</taxon>
        <taxon>Dikarya</taxon>
        <taxon>Ascomycota</taxon>
        <taxon>Pezizomycotina</taxon>
        <taxon>Dothideomycetes</taxon>
        <taxon>Pleosporomycetidae</taxon>
        <taxon>Pleosporales</taxon>
        <taxon>Massarineae</taxon>
        <taxon>Lentitheciaceae</taxon>
        <taxon>Lentithecium</taxon>
    </lineage>
</organism>
<accession>A0A6G1IF43</accession>
<evidence type="ECO:0000313" key="2">
    <source>
        <dbReference type="EMBL" id="KAF2676844.1"/>
    </source>
</evidence>
<gene>
    <name evidence="2" type="ORF">K458DRAFT_437013</name>
</gene>
<dbReference type="PANTHER" id="PTHR42877">
    <property type="entry name" value="L-ORNITHINE N(5)-MONOOXYGENASE-RELATED"/>
    <property type="match status" value="1"/>
</dbReference>